<accession>A0A0A9FB45</accession>
<dbReference type="AlphaFoldDB" id="A0A0A9FB45"/>
<dbReference type="EMBL" id="GBRH01189457">
    <property type="protein sequence ID" value="JAE08439.1"/>
    <property type="molecule type" value="Transcribed_RNA"/>
</dbReference>
<name>A0A0A9FB45_ARUDO</name>
<organism evidence="1">
    <name type="scientific">Arundo donax</name>
    <name type="common">Giant reed</name>
    <name type="synonym">Donax arundinaceus</name>
    <dbReference type="NCBI Taxonomy" id="35708"/>
    <lineage>
        <taxon>Eukaryota</taxon>
        <taxon>Viridiplantae</taxon>
        <taxon>Streptophyta</taxon>
        <taxon>Embryophyta</taxon>
        <taxon>Tracheophyta</taxon>
        <taxon>Spermatophyta</taxon>
        <taxon>Magnoliopsida</taxon>
        <taxon>Liliopsida</taxon>
        <taxon>Poales</taxon>
        <taxon>Poaceae</taxon>
        <taxon>PACMAD clade</taxon>
        <taxon>Arundinoideae</taxon>
        <taxon>Arundineae</taxon>
        <taxon>Arundo</taxon>
    </lineage>
</organism>
<reference evidence="1" key="2">
    <citation type="journal article" date="2015" name="Data Brief">
        <title>Shoot transcriptome of the giant reed, Arundo donax.</title>
        <authorList>
            <person name="Barrero R.A."/>
            <person name="Guerrero F.D."/>
            <person name="Moolhuijzen P."/>
            <person name="Goolsby J.A."/>
            <person name="Tidwell J."/>
            <person name="Bellgard S.E."/>
            <person name="Bellgard M.I."/>
        </authorList>
    </citation>
    <scope>NUCLEOTIDE SEQUENCE</scope>
    <source>
        <tissue evidence="1">Shoot tissue taken approximately 20 cm above the soil surface</tissue>
    </source>
</reference>
<sequence length="32" mass="3816">MFSHHIFTCPTIISLISSIQTYRTKFYSAFQF</sequence>
<reference evidence="1" key="1">
    <citation type="submission" date="2014-09" db="EMBL/GenBank/DDBJ databases">
        <authorList>
            <person name="Magalhaes I.L.F."/>
            <person name="Oliveira U."/>
            <person name="Santos F.R."/>
            <person name="Vidigal T.H.D.A."/>
            <person name="Brescovit A.D."/>
            <person name="Santos A.J."/>
        </authorList>
    </citation>
    <scope>NUCLEOTIDE SEQUENCE</scope>
    <source>
        <tissue evidence="1">Shoot tissue taken approximately 20 cm above the soil surface</tissue>
    </source>
</reference>
<proteinExistence type="predicted"/>
<protein>
    <submittedName>
        <fullName evidence="1">Uncharacterized protein</fullName>
    </submittedName>
</protein>
<evidence type="ECO:0000313" key="1">
    <source>
        <dbReference type="EMBL" id="JAE08439.1"/>
    </source>
</evidence>